<name>A0A0F7D1J8_SERFO</name>
<dbReference type="Proteomes" id="UP000503464">
    <property type="component" value="Chromosome"/>
</dbReference>
<evidence type="ECO:0000256" key="2">
    <source>
        <dbReference type="ARBA" id="ARBA00022475"/>
    </source>
</evidence>
<accession>A0A0F7D1J8</accession>
<dbReference type="PANTHER" id="PTHR30086">
    <property type="entry name" value="ARGININE EXPORTER PROTEIN ARGO"/>
    <property type="match status" value="1"/>
</dbReference>
<dbReference type="KEGG" id="sfw:WN53_08180"/>
<evidence type="ECO:0000313" key="9">
    <source>
        <dbReference type="EMBL" id="VTR58449.1"/>
    </source>
</evidence>
<evidence type="ECO:0000256" key="5">
    <source>
        <dbReference type="ARBA" id="ARBA00022989"/>
    </source>
</evidence>
<feature type="transmembrane region" description="Helical" evidence="7">
    <location>
        <begin position="37"/>
        <end position="62"/>
    </location>
</feature>
<reference evidence="8" key="3">
    <citation type="submission" date="2022-06" db="EMBL/GenBank/DDBJ databases">
        <title>Genome sequences of seven Enterobacteriaceae strains isolated from Canadian wastewater treatment facilities.</title>
        <authorList>
            <person name="Huang H."/>
            <person name="Chmara J.T."/>
            <person name="Duceppe M.-O."/>
        </authorList>
    </citation>
    <scope>NUCLEOTIDE SEQUENCE</scope>
    <source>
        <strain evidence="8">HH13</strain>
    </source>
</reference>
<keyword evidence="12" id="KW-1185">Reference proteome</keyword>
<keyword evidence="3 7" id="KW-0812">Transmembrane</keyword>
<keyword evidence="6 7" id="KW-0472">Membrane</keyword>
<gene>
    <name evidence="9" type="primary">eamB_2</name>
    <name evidence="8" type="ORF">G9399_26525</name>
    <name evidence="9" type="ORF">NCTC12965_07701</name>
    <name evidence="10" type="ORF">RFB13_00415</name>
</gene>
<evidence type="ECO:0000256" key="3">
    <source>
        <dbReference type="ARBA" id="ARBA00022692"/>
    </source>
</evidence>
<dbReference type="RefSeq" id="WP_024483277.1">
    <property type="nucleotide sequence ID" value="NZ_CAMKJV010000018.1"/>
</dbReference>
<proteinExistence type="predicted"/>
<dbReference type="GeneID" id="30320141"/>
<dbReference type="Pfam" id="PF01810">
    <property type="entry name" value="LysE"/>
    <property type="match status" value="1"/>
</dbReference>
<protein>
    <submittedName>
        <fullName evidence="9">Cysteine/O-acetylserine efflux protein</fullName>
    </submittedName>
    <submittedName>
        <fullName evidence="8">LysE family translocator</fullName>
    </submittedName>
</protein>
<dbReference type="STRING" id="47917.AV650_02675"/>
<evidence type="ECO:0000256" key="1">
    <source>
        <dbReference type="ARBA" id="ARBA00004651"/>
    </source>
</evidence>
<sequence>MLDSAFISYVTVMSITPGPNNLLLASSGVNFGLRRTLPMVFGISLGCATQLALTTLLLALILNWADTIRFPLAVMGCAYLLWLSWKLYKAASPDAKQQARPMHFIGGALFQAVNPKAWLMAINVAILFTPHEGASLHQTLLTIAGFTAVNIPCILIWALMGDRLRHALRVTWKLRLFNGVMAGLMAATALWLLFDEWRTLMA</sequence>
<reference evidence="10 12" key="4">
    <citation type="submission" date="2023-08" db="EMBL/GenBank/DDBJ databases">
        <title>Complete Genome and Methylome dissection of Serratia fonticola NEB369.</title>
        <authorList>
            <person name="Fomenkov A."/>
            <person name="Roberts R.D."/>
        </authorList>
    </citation>
    <scope>NUCLEOTIDE SEQUENCE [LARGE SCALE GENOMIC DNA]</scope>
    <source>
        <strain evidence="10 12">NEB369</strain>
    </source>
</reference>
<dbReference type="EMBL" id="CABEEZ010000152">
    <property type="protein sequence ID" value="VTR58449.1"/>
    <property type="molecule type" value="Genomic_DNA"/>
</dbReference>
<evidence type="ECO:0000256" key="6">
    <source>
        <dbReference type="ARBA" id="ARBA00023136"/>
    </source>
</evidence>
<dbReference type="EMBL" id="CP054160">
    <property type="protein sequence ID" value="QKJ61181.1"/>
    <property type="molecule type" value="Genomic_DNA"/>
</dbReference>
<dbReference type="PANTHER" id="PTHR30086:SF20">
    <property type="entry name" value="ARGININE EXPORTER PROTEIN ARGO-RELATED"/>
    <property type="match status" value="1"/>
</dbReference>
<evidence type="ECO:0000313" key="8">
    <source>
        <dbReference type="EMBL" id="QKJ61181.1"/>
    </source>
</evidence>
<keyword evidence="4" id="KW-0813">Transport</keyword>
<dbReference type="EMBL" id="CP133586">
    <property type="protein sequence ID" value="WMT14858.1"/>
    <property type="molecule type" value="Genomic_DNA"/>
</dbReference>
<comment type="subcellular location">
    <subcellularLocation>
        <location evidence="1">Cell membrane</location>
        <topology evidence="1">Multi-pass membrane protein</topology>
    </subcellularLocation>
</comment>
<feature type="transmembrane region" description="Helical" evidence="7">
    <location>
        <begin position="6"/>
        <end position="25"/>
    </location>
</feature>
<dbReference type="GO" id="GO:0033228">
    <property type="term" value="P:cysteine export across plasma membrane"/>
    <property type="evidence" value="ECO:0007669"/>
    <property type="project" value="TreeGrafter"/>
</dbReference>
<reference evidence="9" key="1">
    <citation type="submission" date="2019-05" db="EMBL/GenBank/DDBJ databases">
        <authorList>
            <consortium name="Pathogen Informatics"/>
        </authorList>
    </citation>
    <scope>NUCLEOTIDE SEQUENCE [LARGE SCALE GENOMIC DNA]</scope>
    <source>
        <strain evidence="9">NCTC12965</strain>
    </source>
</reference>
<evidence type="ECO:0000313" key="12">
    <source>
        <dbReference type="Proteomes" id="UP001235341"/>
    </source>
</evidence>
<feature type="transmembrane region" description="Helical" evidence="7">
    <location>
        <begin position="108"/>
        <end position="128"/>
    </location>
</feature>
<keyword evidence="4" id="KW-0029">Amino-acid transport</keyword>
<feature type="transmembrane region" description="Helical" evidence="7">
    <location>
        <begin position="172"/>
        <end position="194"/>
    </location>
</feature>
<dbReference type="Proteomes" id="UP001235341">
    <property type="component" value="Chromosome"/>
</dbReference>
<dbReference type="GO" id="GO:0005886">
    <property type="term" value="C:plasma membrane"/>
    <property type="evidence" value="ECO:0007669"/>
    <property type="project" value="UniProtKB-SubCell"/>
</dbReference>
<dbReference type="AlphaFoldDB" id="A0A0F7D1J8"/>
<organism evidence="9">
    <name type="scientific">Serratia fonticola</name>
    <dbReference type="NCBI Taxonomy" id="47917"/>
    <lineage>
        <taxon>Bacteria</taxon>
        <taxon>Pseudomonadati</taxon>
        <taxon>Pseudomonadota</taxon>
        <taxon>Gammaproteobacteria</taxon>
        <taxon>Enterobacterales</taxon>
        <taxon>Yersiniaceae</taxon>
        <taxon>Serratia</taxon>
    </lineage>
</organism>
<keyword evidence="5 7" id="KW-1133">Transmembrane helix</keyword>
<dbReference type="InterPro" id="IPR001123">
    <property type="entry name" value="LeuE-type"/>
</dbReference>
<dbReference type="GO" id="GO:0015171">
    <property type="term" value="F:amino acid transmembrane transporter activity"/>
    <property type="evidence" value="ECO:0007669"/>
    <property type="project" value="TreeGrafter"/>
</dbReference>
<evidence type="ECO:0000313" key="11">
    <source>
        <dbReference type="Proteomes" id="UP000503464"/>
    </source>
</evidence>
<evidence type="ECO:0000313" key="10">
    <source>
        <dbReference type="EMBL" id="WMT14858.1"/>
    </source>
</evidence>
<feature type="transmembrane region" description="Helical" evidence="7">
    <location>
        <begin position="68"/>
        <end position="88"/>
    </location>
</feature>
<evidence type="ECO:0000256" key="7">
    <source>
        <dbReference type="SAM" id="Phobius"/>
    </source>
</evidence>
<keyword evidence="2" id="KW-1003">Cell membrane</keyword>
<evidence type="ECO:0000256" key="4">
    <source>
        <dbReference type="ARBA" id="ARBA00022970"/>
    </source>
</evidence>
<reference evidence="11" key="2">
    <citation type="submission" date="2020-03" db="EMBL/GenBank/DDBJ databases">
        <title>Genome sequences of seven Enterobacteriaceae strains isolated from Canadian wastewater treatment facilities.</title>
        <authorList>
            <person name="Huang H."/>
            <person name="Chmara J.T."/>
            <person name="Duceppe M.-O."/>
        </authorList>
    </citation>
    <scope>NUCLEOTIDE SEQUENCE [LARGE SCALE GENOMIC DNA]</scope>
    <source>
        <strain evidence="11">Biosolid 3</strain>
    </source>
</reference>
<feature type="transmembrane region" description="Helical" evidence="7">
    <location>
        <begin position="140"/>
        <end position="160"/>
    </location>
</feature>